<evidence type="ECO:0000256" key="2">
    <source>
        <dbReference type="ARBA" id="ARBA00004227"/>
    </source>
</evidence>
<dbReference type="PRINTS" id="PR00317">
    <property type="entry name" value="EPENDYMIN"/>
</dbReference>
<feature type="region of interest" description="Disordered" evidence="5">
    <location>
        <begin position="1"/>
        <end position="26"/>
    </location>
</feature>
<name>A0A8C5U804_9PASS</name>
<reference evidence="6" key="1">
    <citation type="submission" date="2025-08" db="UniProtKB">
        <authorList>
            <consortium name="Ensembl"/>
        </authorList>
    </citation>
    <scope>IDENTIFICATION</scope>
</reference>
<dbReference type="PANTHER" id="PTHR10697">
    <property type="entry name" value="MAMMALIAN EPENDYMIN-RELATED PROTEIN 1"/>
    <property type="match status" value="1"/>
</dbReference>
<comment type="similarity">
    <text evidence="3">Belongs to the ependymin family.</text>
</comment>
<comment type="subcellular location">
    <subcellularLocation>
        <location evidence="2">Lysosome lumen</location>
    </subcellularLocation>
</comment>
<protein>
    <recommendedName>
        <fullName evidence="4">Mammalian ependymin-related protein 1</fullName>
    </recommendedName>
</protein>
<dbReference type="InterPro" id="IPR001299">
    <property type="entry name" value="Ependymin"/>
</dbReference>
<dbReference type="GO" id="GO:0043202">
    <property type="term" value="C:lysosomal lumen"/>
    <property type="evidence" value="ECO:0007669"/>
    <property type="project" value="UniProtKB-SubCell"/>
</dbReference>
<evidence type="ECO:0000313" key="6">
    <source>
        <dbReference type="Ensembl" id="ENSMCSP00000016442.1"/>
    </source>
</evidence>
<feature type="compositionally biased region" description="Basic and acidic residues" evidence="5">
    <location>
        <begin position="1"/>
        <end position="10"/>
    </location>
</feature>
<evidence type="ECO:0000313" key="7">
    <source>
        <dbReference type="Proteomes" id="UP000694560"/>
    </source>
</evidence>
<comment type="function">
    <text evidence="1">Binds anionic lipids and gangliosides at acidic pH.</text>
</comment>
<dbReference type="Pfam" id="PF00811">
    <property type="entry name" value="Ependymin"/>
    <property type="match status" value="1"/>
</dbReference>
<dbReference type="GO" id="GO:0005576">
    <property type="term" value="C:extracellular region"/>
    <property type="evidence" value="ECO:0007669"/>
    <property type="project" value="InterPro"/>
</dbReference>
<proteinExistence type="inferred from homology"/>
<dbReference type="PANTHER" id="PTHR10697:SF1">
    <property type="entry name" value="MAMMALIAN EPENDYMIN-RELATED PROTEIN 1"/>
    <property type="match status" value="1"/>
</dbReference>
<feature type="region of interest" description="Disordered" evidence="5">
    <location>
        <begin position="60"/>
        <end position="111"/>
    </location>
</feature>
<evidence type="ECO:0000256" key="1">
    <source>
        <dbReference type="ARBA" id="ARBA00002024"/>
    </source>
</evidence>
<dbReference type="AlphaFoldDB" id="A0A8C5U804"/>
<dbReference type="Proteomes" id="UP000694560">
    <property type="component" value="Unplaced"/>
</dbReference>
<sequence length="358" mass="39126">MLGDTVHGEPEITPSRATLKQFDPAGPSCSRIPSLAKLTQSARGLELALLPLWAPLAEQRARPGCPDPAAAGRPHGGCPWPVPALEQGRCGGSRSGRRGDAGLEAGRPRPRRSLPARLRAVRAGVRAASAARSMARPAAGRQLCPGRGWGGAPLRLLLLLLGVLLLQGGAAAARAEPCEAPAQWEGRTVFYEHGSGRNTRAAVSYDGPNQRLRILEERKALIPCKKFFEYILLYKDSVMFQIEQVTKLCSKIALTEPWDPYDIPANSTYEDQYCIGGPGDEIMVQEWSDRKPARKLESWVGVYTVKDCYPVQETYTKNYSVTTSTRFFDIHLGIADPSVFIPPSTCQTAQLTRMKDEC</sequence>
<evidence type="ECO:0000256" key="5">
    <source>
        <dbReference type="SAM" id="MobiDB-lite"/>
    </source>
</evidence>
<evidence type="ECO:0000256" key="4">
    <source>
        <dbReference type="ARBA" id="ARBA00020678"/>
    </source>
</evidence>
<dbReference type="OrthoDB" id="6084362at2759"/>
<organism evidence="6 7">
    <name type="scientific">Malurus cyaneus samueli</name>
    <dbReference type="NCBI Taxonomy" id="2593467"/>
    <lineage>
        <taxon>Eukaryota</taxon>
        <taxon>Metazoa</taxon>
        <taxon>Chordata</taxon>
        <taxon>Craniata</taxon>
        <taxon>Vertebrata</taxon>
        <taxon>Euteleostomi</taxon>
        <taxon>Archelosauria</taxon>
        <taxon>Archosauria</taxon>
        <taxon>Dinosauria</taxon>
        <taxon>Saurischia</taxon>
        <taxon>Theropoda</taxon>
        <taxon>Coelurosauria</taxon>
        <taxon>Aves</taxon>
        <taxon>Neognathae</taxon>
        <taxon>Neoaves</taxon>
        <taxon>Telluraves</taxon>
        <taxon>Australaves</taxon>
        <taxon>Passeriformes</taxon>
        <taxon>Meliphagoidea</taxon>
        <taxon>Maluridae</taxon>
        <taxon>Malurus</taxon>
    </lineage>
</organism>
<reference evidence="6" key="2">
    <citation type="submission" date="2025-09" db="UniProtKB">
        <authorList>
            <consortium name="Ensembl"/>
        </authorList>
    </citation>
    <scope>IDENTIFICATION</scope>
</reference>
<dbReference type="Ensembl" id="ENSMCST00000016861.1">
    <property type="protein sequence ID" value="ENSMCSP00000016442.1"/>
    <property type="gene ID" value="ENSMCSG00000011571.1"/>
</dbReference>
<evidence type="ECO:0000256" key="3">
    <source>
        <dbReference type="ARBA" id="ARBA00010771"/>
    </source>
</evidence>
<keyword evidence="7" id="KW-1185">Reference proteome</keyword>
<dbReference type="SMART" id="SM00026">
    <property type="entry name" value="EPEND"/>
    <property type="match status" value="1"/>
</dbReference>
<dbReference type="GO" id="GO:0005509">
    <property type="term" value="F:calcium ion binding"/>
    <property type="evidence" value="ECO:0007669"/>
    <property type="project" value="InterPro"/>
</dbReference>
<accession>A0A8C5U804</accession>
<dbReference type="GO" id="GO:0007160">
    <property type="term" value="P:cell-matrix adhesion"/>
    <property type="evidence" value="ECO:0007669"/>
    <property type="project" value="InterPro"/>
</dbReference>